<comment type="caution">
    <text evidence="2">The sequence shown here is derived from an EMBL/GenBank/DDBJ whole genome shotgun (WGS) entry which is preliminary data.</text>
</comment>
<feature type="compositionally biased region" description="Basic and acidic residues" evidence="1">
    <location>
        <begin position="110"/>
        <end position="120"/>
    </location>
</feature>
<organism evidence="2 3">
    <name type="scientific">Hydnum rufescens UP504</name>
    <dbReference type="NCBI Taxonomy" id="1448309"/>
    <lineage>
        <taxon>Eukaryota</taxon>
        <taxon>Fungi</taxon>
        <taxon>Dikarya</taxon>
        <taxon>Basidiomycota</taxon>
        <taxon>Agaricomycotina</taxon>
        <taxon>Agaricomycetes</taxon>
        <taxon>Cantharellales</taxon>
        <taxon>Hydnaceae</taxon>
        <taxon>Hydnum</taxon>
    </lineage>
</organism>
<gene>
    <name evidence="2" type="ORF">BS47DRAFT_23196</name>
</gene>
<keyword evidence="3" id="KW-1185">Reference proteome</keyword>
<dbReference type="EMBL" id="MU128918">
    <property type="protein sequence ID" value="KAF9519309.1"/>
    <property type="molecule type" value="Genomic_DNA"/>
</dbReference>
<sequence>MENMCDDSLYPSVLVQNHARLAIYRRASHVPEVDGFGSQSTVVADVLEAQQNDVILPAKSSLDGMGNLDEGVYRKSDSVSTRPQIVLRTAHPVPVKSVGMLPSPDTLNENEERSAGDKSHLHPNAGRPLSLALSQPSSRLAISVIPHLDDEMRHLETMLMGVSSVEEIDLSSLHGTLEDDESDTGSFEGQLTDISTYHRTHFFSRHEDRIGDSNVGNNNWSKLPIDKEEYSDEYAYDDERDDAAYDLSLNYLSDTYPILPRQAEVALRAIEREGGRAIEGEQIVRHFDASRGPGQNFAPAISSPLRVSHRLSVASVNSLASKASDGSQYSQTS</sequence>
<feature type="region of interest" description="Disordered" evidence="1">
    <location>
        <begin position="96"/>
        <end position="127"/>
    </location>
</feature>
<reference evidence="2" key="1">
    <citation type="journal article" date="2020" name="Nat. Commun.">
        <title>Large-scale genome sequencing of mycorrhizal fungi provides insights into the early evolution of symbiotic traits.</title>
        <authorList>
            <person name="Miyauchi S."/>
            <person name="Kiss E."/>
            <person name="Kuo A."/>
            <person name="Drula E."/>
            <person name="Kohler A."/>
            <person name="Sanchez-Garcia M."/>
            <person name="Morin E."/>
            <person name="Andreopoulos B."/>
            <person name="Barry K.W."/>
            <person name="Bonito G."/>
            <person name="Buee M."/>
            <person name="Carver A."/>
            <person name="Chen C."/>
            <person name="Cichocki N."/>
            <person name="Clum A."/>
            <person name="Culley D."/>
            <person name="Crous P.W."/>
            <person name="Fauchery L."/>
            <person name="Girlanda M."/>
            <person name="Hayes R.D."/>
            <person name="Keri Z."/>
            <person name="LaButti K."/>
            <person name="Lipzen A."/>
            <person name="Lombard V."/>
            <person name="Magnuson J."/>
            <person name="Maillard F."/>
            <person name="Murat C."/>
            <person name="Nolan M."/>
            <person name="Ohm R.A."/>
            <person name="Pangilinan J."/>
            <person name="Pereira M.F."/>
            <person name="Perotto S."/>
            <person name="Peter M."/>
            <person name="Pfister S."/>
            <person name="Riley R."/>
            <person name="Sitrit Y."/>
            <person name="Stielow J.B."/>
            <person name="Szollosi G."/>
            <person name="Zifcakova L."/>
            <person name="Stursova M."/>
            <person name="Spatafora J.W."/>
            <person name="Tedersoo L."/>
            <person name="Vaario L.M."/>
            <person name="Yamada A."/>
            <person name="Yan M."/>
            <person name="Wang P."/>
            <person name="Xu J."/>
            <person name="Bruns T."/>
            <person name="Baldrian P."/>
            <person name="Vilgalys R."/>
            <person name="Dunand C."/>
            <person name="Henrissat B."/>
            <person name="Grigoriev I.V."/>
            <person name="Hibbett D."/>
            <person name="Nagy L.G."/>
            <person name="Martin F.M."/>
        </authorList>
    </citation>
    <scope>NUCLEOTIDE SEQUENCE</scope>
    <source>
        <strain evidence="2">UP504</strain>
    </source>
</reference>
<evidence type="ECO:0000256" key="1">
    <source>
        <dbReference type="SAM" id="MobiDB-lite"/>
    </source>
</evidence>
<name>A0A9P6E1D4_9AGAM</name>
<protein>
    <submittedName>
        <fullName evidence="2">Uncharacterized protein</fullName>
    </submittedName>
</protein>
<evidence type="ECO:0000313" key="2">
    <source>
        <dbReference type="EMBL" id="KAF9519309.1"/>
    </source>
</evidence>
<evidence type="ECO:0000313" key="3">
    <source>
        <dbReference type="Proteomes" id="UP000886523"/>
    </source>
</evidence>
<dbReference type="Proteomes" id="UP000886523">
    <property type="component" value="Unassembled WGS sequence"/>
</dbReference>
<dbReference type="AlphaFoldDB" id="A0A9P6E1D4"/>
<accession>A0A9P6E1D4</accession>
<proteinExistence type="predicted"/>